<protein>
    <submittedName>
        <fullName evidence="4">XRN_N domain-containing protein</fullName>
    </submittedName>
</protein>
<dbReference type="AlphaFoldDB" id="A0A699YY14"/>
<evidence type="ECO:0000313" key="4">
    <source>
        <dbReference type="EMBL" id="GFH15173.1"/>
    </source>
</evidence>
<name>A0A699YY14_HAELA</name>
<evidence type="ECO:0000256" key="2">
    <source>
        <dbReference type="SAM" id="MobiDB-lite"/>
    </source>
</evidence>
<gene>
    <name evidence="4" type="ORF">HaLaN_11352</name>
</gene>
<dbReference type="GO" id="GO:0005634">
    <property type="term" value="C:nucleus"/>
    <property type="evidence" value="ECO:0007669"/>
    <property type="project" value="TreeGrafter"/>
</dbReference>
<dbReference type="GO" id="GO:0000956">
    <property type="term" value="P:nuclear-transcribed mRNA catabolic process"/>
    <property type="evidence" value="ECO:0007669"/>
    <property type="project" value="TreeGrafter"/>
</dbReference>
<dbReference type="PANTHER" id="PTHR12341:SF7">
    <property type="entry name" value="5'-3' EXORIBONUCLEASE 1"/>
    <property type="match status" value="1"/>
</dbReference>
<dbReference type="PANTHER" id="PTHR12341">
    <property type="entry name" value="5'-&gt;3' EXORIBONUCLEASE"/>
    <property type="match status" value="1"/>
</dbReference>
<sequence length="58" mass="6386">MLAVDGPAPLAKLLTQRERRKKPSRSKSDVKDSPELSSNALTPGTRFMADVTLSLAFW</sequence>
<dbReference type="Proteomes" id="UP000485058">
    <property type="component" value="Unassembled WGS sequence"/>
</dbReference>
<feature type="domain" description="Xrn1 N-terminal" evidence="3">
    <location>
        <begin position="1"/>
        <end position="58"/>
    </location>
</feature>
<comment type="similarity">
    <text evidence="1">Belongs to the 5'-3' exonuclease family.</text>
</comment>
<keyword evidence="5" id="KW-1185">Reference proteome</keyword>
<evidence type="ECO:0000259" key="3">
    <source>
        <dbReference type="Pfam" id="PF03159"/>
    </source>
</evidence>
<dbReference type="InterPro" id="IPR027073">
    <property type="entry name" value="5_3_exoribonuclease"/>
</dbReference>
<dbReference type="GO" id="GO:0004534">
    <property type="term" value="F:5'-3' RNA exonuclease activity"/>
    <property type="evidence" value="ECO:0007669"/>
    <property type="project" value="TreeGrafter"/>
</dbReference>
<organism evidence="4 5">
    <name type="scientific">Haematococcus lacustris</name>
    <name type="common">Green alga</name>
    <name type="synonym">Haematococcus pluvialis</name>
    <dbReference type="NCBI Taxonomy" id="44745"/>
    <lineage>
        <taxon>Eukaryota</taxon>
        <taxon>Viridiplantae</taxon>
        <taxon>Chlorophyta</taxon>
        <taxon>core chlorophytes</taxon>
        <taxon>Chlorophyceae</taxon>
        <taxon>CS clade</taxon>
        <taxon>Chlamydomonadales</taxon>
        <taxon>Haematococcaceae</taxon>
        <taxon>Haematococcus</taxon>
    </lineage>
</organism>
<comment type="caution">
    <text evidence="4">The sequence shown here is derived from an EMBL/GenBank/DDBJ whole genome shotgun (WGS) entry which is preliminary data.</text>
</comment>
<feature type="region of interest" description="Disordered" evidence="2">
    <location>
        <begin position="1"/>
        <end position="42"/>
    </location>
</feature>
<dbReference type="InterPro" id="IPR004859">
    <property type="entry name" value="Xrn1_N"/>
</dbReference>
<evidence type="ECO:0000313" key="5">
    <source>
        <dbReference type="Proteomes" id="UP000485058"/>
    </source>
</evidence>
<dbReference type="Pfam" id="PF03159">
    <property type="entry name" value="XRN_N"/>
    <property type="match status" value="1"/>
</dbReference>
<reference evidence="4 5" key="1">
    <citation type="submission" date="2020-02" db="EMBL/GenBank/DDBJ databases">
        <title>Draft genome sequence of Haematococcus lacustris strain NIES-144.</title>
        <authorList>
            <person name="Morimoto D."/>
            <person name="Nakagawa S."/>
            <person name="Yoshida T."/>
            <person name="Sawayama S."/>
        </authorList>
    </citation>
    <scope>NUCLEOTIDE SEQUENCE [LARGE SCALE GENOMIC DNA]</scope>
    <source>
        <strain evidence="4 5">NIES-144</strain>
    </source>
</reference>
<proteinExistence type="inferred from homology"/>
<accession>A0A699YY14</accession>
<dbReference type="EMBL" id="BLLF01000815">
    <property type="protein sequence ID" value="GFH15173.1"/>
    <property type="molecule type" value="Genomic_DNA"/>
</dbReference>
<feature type="non-terminal residue" evidence="4">
    <location>
        <position position="1"/>
    </location>
</feature>
<evidence type="ECO:0000256" key="1">
    <source>
        <dbReference type="ARBA" id="ARBA00038299"/>
    </source>
</evidence>
<dbReference type="GO" id="GO:0003723">
    <property type="term" value="F:RNA binding"/>
    <property type="evidence" value="ECO:0007669"/>
    <property type="project" value="TreeGrafter"/>
</dbReference>